<dbReference type="OrthoDB" id="9820582at2"/>
<dbReference type="Proteomes" id="UP000245535">
    <property type="component" value="Unassembled WGS sequence"/>
</dbReference>
<sequence length="964" mass="111386">MNQHKKLKFETGTPLFTTELFNKVFDDFLDKVILALIEEKEGKKIGGIIEAKGYFEKNGVRYIGYDQPYHIHILQGMIPAMFLLEHTFKHNGWINTEEGELYLKLFVLGFFCHDANKLMSSFNKDGEDEKSLEQALKEMKGEEFISSLGMGDFFPETSSYLEDIEYLALMAEHRTSMISFGKSTKLSQTQLLDKLAPYVRIADRIASAGGSVIEYWNEKKQIWEQKDSKGHDDQYQNISTLYQYIKKEVDTLGTDFPPLSYVRIQQNPFSLLSDLILRQTAKILEADGIHTFSFMRDGFLYWGEALTASQIECIRGTLTKATEKGVDVIKLTKVDSQSCNFGFIGDIPFSKKVWEKLIKTKADSFLQIAPNGLDKLSDKAMKDLISCIEQLTELYDLPIQQPKLDDKGKLYLRFSEDWDEDEETFKFVNLFCLVKSRWMNAKINKAWDTEFKEKLISGTTFYEEHALIFEEAEQKVITYSRLNAHFGGLIDRPANILKMLLALVEAIKALEDDEGNCSEDWFTDLVGVLDKPSEKVQSTPIIEVFEHYFDYNGNLLNRNWIDQIASIPTSDKICVFTGRPATKPYKEVNAYGLGARGFTKRSNTTLKNTISYVSDVADAENKARKNFSDRVKANSAIYMDFCESFGGTVFDWNFFKEIAKKKGFKSELSKTNKEEVIMLNKSAQLNQNKFAYELTEVGRDLKSQVFLVRNHLELAVKTGLRTYITSIMGEYRPHKEIFVYEQAPAFIQNLGWNRVHLVHASAIFKEVAMCLELFKHGKNLDTGLMTHYSNDRNIIFQAYYQFVSGNEKSAKSIKEKINNFIEENPLKLKYMSVVSELAEIALRIRTANKNFNQESELFRLALDTMREELRHEQSKEDVIERITGELFKKERLEYMGKDKKQACSDFATKMYEGLLEKEWKGQFPSQNRERRILYQFAYLYSVKVDKLRAQRAEEKKHQKVQDAN</sequence>
<dbReference type="EMBL" id="QGDO01000001">
    <property type="protein sequence ID" value="PWJ43865.1"/>
    <property type="molecule type" value="Genomic_DNA"/>
</dbReference>
<proteinExistence type="predicted"/>
<evidence type="ECO:0008006" key="3">
    <source>
        <dbReference type="Google" id="ProtNLM"/>
    </source>
</evidence>
<gene>
    <name evidence="1" type="ORF">BC781_101211</name>
</gene>
<keyword evidence="2" id="KW-1185">Reference proteome</keyword>
<organism evidence="1 2">
    <name type="scientific">Sediminitomix flava</name>
    <dbReference type="NCBI Taxonomy" id="379075"/>
    <lineage>
        <taxon>Bacteria</taxon>
        <taxon>Pseudomonadati</taxon>
        <taxon>Bacteroidota</taxon>
        <taxon>Cytophagia</taxon>
        <taxon>Cytophagales</taxon>
        <taxon>Flammeovirgaceae</taxon>
        <taxon>Sediminitomix</taxon>
    </lineage>
</organism>
<dbReference type="AlphaFoldDB" id="A0A315ZE71"/>
<protein>
    <recommendedName>
        <fullName evidence="3">CRISPR-associated protein Csc3</fullName>
    </recommendedName>
</protein>
<name>A0A315ZE71_SEDFL</name>
<dbReference type="RefSeq" id="WP_146201589.1">
    <property type="nucleotide sequence ID" value="NZ_QGDO01000001.1"/>
</dbReference>
<reference evidence="1 2" key="1">
    <citation type="submission" date="2018-03" db="EMBL/GenBank/DDBJ databases">
        <title>Genomic Encyclopedia of Archaeal and Bacterial Type Strains, Phase II (KMG-II): from individual species to whole genera.</title>
        <authorList>
            <person name="Goeker M."/>
        </authorList>
    </citation>
    <scope>NUCLEOTIDE SEQUENCE [LARGE SCALE GENOMIC DNA]</scope>
    <source>
        <strain evidence="1 2">DSM 28229</strain>
    </source>
</reference>
<comment type="caution">
    <text evidence="1">The sequence shown here is derived from an EMBL/GenBank/DDBJ whole genome shotgun (WGS) entry which is preliminary data.</text>
</comment>
<evidence type="ECO:0000313" key="2">
    <source>
        <dbReference type="Proteomes" id="UP000245535"/>
    </source>
</evidence>
<accession>A0A315ZE71</accession>
<evidence type="ECO:0000313" key="1">
    <source>
        <dbReference type="EMBL" id="PWJ43865.1"/>
    </source>
</evidence>